<feature type="domain" description="F-box" evidence="2">
    <location>
        <begin position="110"/>
        <end position="162"/>
    </location>
</feature>
<evidence type="ECO:0000256" key="1">
    <source>
        <dbReference type="SAM" id="MobiDB-lite"/>
    </source>
</evidence>
<dbReference type="InterPro" id="IPR001810">
    <property type="entry name" value="F-box_dom"/>
</dbReference>
<keyword evidence="4" id="KW-1185">Reference proteome</keyword>
<dbReference type="Proteomes" id="UP001201163">
    <property type="component" value="Unassembled WGS sequence"/>
</dbReference>
<evidence type="ECO:0000313" key="3">
    <source>
        <dbReference type="EMBL" id="KAH8988353.1"/>
    </source>
</evidence>
<feature type="region of interest" description="Disordered" evidence="1">
    <location>
        <begin position="523"/>
        <end position="551"/>
    </location>
</feature>
<proteinExistence type="predicted"/>
<dbReference type="AlphaFoldDB" id="A0AAD4QC43"/>
<organism evidence="3 4">
    <name type="scientific">Lactarius akahatsu</name>
    <dbReference type="NCBI Taxonomy" id="416441"/>
    <lineage>
        <taxon>Eukaryota</taxon>
        <taxon>Fungi</taxon>
        <taxon>Dikarya</taxon>
        <taxon>Basidiomycota</taxon>
        <taxon>Agaricomycotina</taxon>
        <taxon>Agaricomycetes</taxon>
        <taxon>Russulales</taxon>
        <taxon>Russulaceae</taxon>
        <taxon>Lactarius</taxon>
    </lineage>
</organism>
<evidence type="ECO:0000259" key="2">
    <source>
        <dbReference type="Pfam" id="PF12937"/>
    </source>
</evidence>
<reference evidence="3" key="1">
    <citation type="submission" date="2022-01" db="EMBL/GenBank/DDBJ databases">
        <title>Comparative genomics reveals a dynamic genome evolution in the ectomycorrhizal milk-cap (Lactarius) mushrooms.</title>
        <authorList>
            <consortium name="DOE Joint Genome Institute"/>
            <person name="Lebreton A."/>
            <person name="Tang N."/>
            <person name="Kuo A."/>
            <person name="LaButti K."/>
            <person name="Drula E."/>
            <person name="Barry K."/>
            <person name="Clum A."/>
            <person name="Lipzen A."/>
            <person name="Mousain D."/>
            <person name="Ng V."/>
            <person name="Wang R."/>
            <person name="Wang X."/>
            <person name="Dai Y."/>
            <person name="Henrissat B."/>
            <person name="Grigoriev I.V."/>
            <person name="Guerin-Laguette A."/>
            <person name="Yu F."/>
            <person name="Martin F.M."/>
        </authorList>
    </citation>
    <scope>NUCLEOTIDE SEQUENCE</scope>
    <source>
        <strain evidence="3">QP</strain>
    </source>
</reference>
<dbReference type="Gene3D" id="3.80.10.10">
    <property type="entry name" value="Ribonuclease Inhibitor"/>
    <property type="match status" value="1"/>
</dbReference>
<name>A0AAD4QC43_9AGAM</name>
<gene>
    <name evidence="3" type="ORF">EDB92DRAFT_1872147</name>
</gene>
<accession>A0AAD4QC43</accession>
<sequence>MSDRTALNKELILRRVGRNQYRTTLLASQSTNASPEGDSAVYSPRENVQANLPSDALTRPKCELDQLRSTIETLSARATALSAIEKEIEATRALMTSLLMQRNNLTPVFLLPPELLARVFHFHVLAEPPWFSLNKLGWIKVTHVCRHWRHVALDHASLWARISGFPVNPRWITEQLSRAKNAPLVIDLLGTPTFETMTMFPSHLPHTRELRLRGLNKNCVNVVKELCGLEAPDLEHFELGLSVSPPMTYQDFGGTRLFKGKAPKLRTLSLCQVRVPWSFFPRCQFSQLRIILFDEEDHDDTPSLGSLNQLIDVLTNCPTLEVLVLESCLPSIPPQSTHIRTVHLPRLSHLSLAGSSSRVVRFFGTLKMPSSTILNLHCVAENAVGNDGGLILPLVLAHFNRSALVTFRSFKASINHLERSLDIVASTTAPASTDSPSNVFDGGSEASPELTLSFITRSDFDHLEYILKRACITLPIAELEFLSVSAPDSFHSLNWEELFQKCAKVTTIEASGHGTSTLLRTITPPKLPSRHFNSGKGRKSRRGKRDVPPQAAENAPVAVPIFPKLTSLLVKKFDFSELVPHTGVIPLKRLSIDRSIISEKRASALEKIVPEFHWSGEDAMSINEYDFDDFDHYSSDYHDARWEDFFVGSSQAEWEWWENYSDGW</sequence>
<dbReference type="EMBL" id="JAKELL010000042">
    <property type="protein sequence ID" value="KAH8988353.1"/>
    <property type="molecule type" value="Genomic_DNA"/>
</dbReference>
<dbReference type="Pfam" id="PF12937">
    <property type="entry name" value="F-box-like"/>
    <property type="match status" value="1"/>
</dbReference>
<comment type="caution">
    <text evidence="3">The sequence shown here is derived from an EMBL/GenBank/DDBJ whole genome shotgun (WGS) entry which is preliminary data.</text>
</comment>
<dbReference type="InterPro" id="IPR032675">
    <property type="entry name" value="LRR_dom_sf"/>
</dbReference>
<protein>
    <recommendedName>
        <fullName evidence="2">F-box domain-containing protein</fullName>
    </recommendedName>
</protein>
<evidence type="ECO:0000313" key="4">
    <source>
        <dbReference type="Proteomes" id="UP001201163"/>
    </source>
</evidence>